<evidence type="ECO:0000313" key="5">
    <source>
        <dbReference type="Proteomes" id="UP000062160"/>
    </source>
</evidence>
<dbReference type="InterPro" id="IPR058037">
    <property type="entry name" value="BREX_BrxC_helical"/>
</dbReference>
<name>A0A0U9HEM0_9FIRM</name>
<accession>A0A0U9HEM0</accession>
<organism evidence="4">
    <name type="scientific">Tepidanaerobacter syntrophicus</name>
    <dbReference type="NCBI Taxonomy" id="224999"/>
    <lineage>
        <taxon>Bacteria</taxon>
        <taxon>Bacillati</taxon>
        <taxon>Bacillota</taxon>
        <taxon>Clostridia</taxon>
        <taxon>Thermosediminibacterales</taxon>
        <taxon>Tepidanaerobacteraceae</taxon>
        <taxon>Tepidanaerobacter</taxon>
    </lineage>
</organism>
<dbReference type="STRING" id="224999.GCA_001485475_01229"/>
<dbReference type="InterPro" id="IPR027417">
    <property type="entry name" value="P-loop_NTPase"/>
</dbReference>
<feature type="domain" description="Probable ATP-binding protein BrxC 4th six-stranded beta-sheet" evidence="3">
    <location>
        <begin position="559"/>
        <end position="731"/>
    </location>
</feature>
<evidence type="ECO:0008006" key="6">
    <source>
        <dbReference type="Google" id="ProtNLM"/>
    </source>
</evidence>
<gene>
    <name evidence="4" type="ORF">TSYNT_7232</name>
</gene>
<dbReference type="Pfam" id="PF25792">
    <property type="entry name" value="BREX_BrxC_helical"/>
    <property type="match status" value="1"/>
</dbReference>
<dbReference type="Pfam" id="PF25791">
    <property type="entry name" value="WHD_BREX_BrxC"/>
    <property type="match status" value="1"/>
</dbReference>
<evidence type="ECO:0000259" key="2">
    <source>
        <dbReference type="Pfam" id="PF25792"/>
    </source>
</evidence>
<dbReference type="AlphaFoldDB" id="A0A0U9HEM0"/>
<proteinExistence type="predicted"/>
<dbReference type="Proteomes" id="UP000062160">
    <property type="component" value="Unassembled WGS sequence"/>
</dbReference>
<dbReference type="NCBIfam" id="NF033441">
    <property type="entry name" value="BREX_BrxC"/>
    <property type="match status" value="1"/>
</dbReference>
<evidence type="ECO:0000259" key="1">
    <source>
        <dbReference type="Pfam" id="PF25791"/>
    </source>
</evidence>
<keyword evidence="5" id="KW-1185">Reference proteome</keyword>
<dbReference type="InterPro" id="IPR058038">
    <property type="entry name" value="BREX_BrxC_wHTH"/>
</dbReference>
<reference evidence="4" key="1">
    <citation type="journal article" date="2016" name="Genome Announc.">
        <title>Draft Genome Sequence of the Syntrophic Lactate-Degrading Bacterium Tepidanaerobacter syntrophicus JLT.</title>
        <authorList>
            <person name="Matsuura N."/>
            <person name="Ohashi A."/>
            <person name="Tourlousse D.M."/>
            <person name="Sekiguchi Y."/>
        </authorList>
    </citation>
    <scope>NUCLEOTIDE SEQUENCE [LARGE SCALE GENOMIC DNA]</scope>
    <source>
        <strain evidence="4">JL</strain>
    </source>
</reference>
<dbReference type="OrthoDB" id="3201900at2"/>
<dbReference type="InterPro" id="IPR047679">
    <property type="entry name" value="BREX_BrxC"/>
</dbReference>
<protein>
    <recommendedName>
        <fullName evidence="6">BREX system P-loop protein BrxC</fullName>
    </recommendedName>
</protein>
<dbReference type="InterPro" id="IPR058036">
    <property type="entry name" value="BREX_BrxC_4th"/>
</dbReference>
<dbReference type="RefSeq" id="WP_059032619.1">
    <property type="nucleotide sequence ID" value="NZ_BSDN01000002.1"/>
</dbReference>
<feature type="domain" description="Probable ATP-binding protein BrxC winged helix-turn-helix" evidence="1">
    <location>
        <begin position="738"/>
        <end position="861"/>
    </location>
</feature>
<feature type="domain" description="Probable ATP-binding protein BrxC alpha-helical" evidence="2">
    <location>
        <begin position="867"/>
        <end position="992"/>
    </location>
</feature>
<sequence>MKIKETFYKEITRDIKGVIKIGQNDDENVYQELEEYVVTRELLKHFDDFFKAYKKGIVGYTDKMGVWISGSFGSGKSHFLKILSYLLENREVEGKKAIEYFKDKIHDPMILADMKLAGEIPTDVILFNIDSKSDSDSKANKDAIVKVFMRVFNDMQGFCGSIPWVAELERQMALDGTYDAFKTTFKKISGREWVDAREDFYYEEDAIVQALAESTKMSIEAARNWYNKAADNYTLSVDKFARRVKEYIESKGNNHHVVFLVDEMGQYIGDDSDLMLNLQTVVEDLGTECGGKAWVIVTSQQDIDSMTNMKGTRLNDFSKIQGRFDTRLSLSSANVDEVIKKRILLKNNTGKDTLTALYENKSAIIKNLITFSANTPEKKLYTNAEDFVEVYPFIPYQFNLMQEVLTSIRIHGSSGKHLSEGERSMLSAFQESCIQFAEEEIGAIIPFYAFYNTIESFLDSGIKTVIYHAGENIKLVPFDVELLKVLFMIRYVKEIPANIENLTTLMIRNIDDDKLEIRKKVEDSLKSLTEQTLVQSSGDEYIFLTHEEQDINREIKSINIEMSETIRKISEIIFEDIFSEKKYKYSQRYNFPFNQNVDDIYRGNQTNDIGIKVITPYYETKTELTDQELKLMSGRENNLIIKLPQDTTFLEEMEEVLRIEIFLRQTGQSASTPEIEDIRERKRKEEAKGLERVRILLEEALKSAEIYANSQKLDIKEKDPIDRINEGLKILVVSIYHKLSYVDHFIESIKDIENILTQDKIQMSLIEENDNKLALEEVADYIERNTLKNISVTMRSVLNYFSKAPFGWNELDIEGIVAKLFKEQEIKLQLNSKYLNIEDKNLVNYLTKRDYAERLVIEKRIKVPAFQIAAAKSLCQQLFNITALPNDEDSIMKELDKLIETEVYKIEELLKEYNSAPYPGEDVLKKGLELFKKLLPINDAKEFFDTLYQYEDDLLDYAEYSPEIKNFFDKEGRQRKIFDNALDKIKIYEKNKNYLTNPILMKYIDEIKFILNMDEPYSDIPKLPELIEKFNTELVKLLEKESEPIEKSIKENYSKVMEQLDLYDLKDKYGAEFKNSFDDLLNTLKHSNNLAEIYGLTQLSDTLKIRCLNTIQKEIESRKTEPTQFGPLCGEGGGAPYKVRKTVNVSLASILPGTRIIESKKDIDNLVTEIKEKLENSLDENTIIKLV</sequence>
<evidence type="ECO:0000313" key="4">
    <source>
        <dbReference type="EMBL" id="GAQ25214.1"/>
    </source>
</evidence>
<evidence type="ECO:0000259" key="3">
    <source>
        <dbReference type="Pfam" id="PF25796"/>
    </source>
</evidence>
<dbReference type="Pfam" id="PF25796">
    <property type="entry name" value="BREX_BrxC_4th"/>
    <property type="match status" value="1"/>
</dbReference>
<dbReference type="SUPFAM" id="SSF52540">
    <property type="entry name" value="P-loop containing nucleoside triphosphate hydrolases"/>
    <property type="match status" value="1"/>
</dbReference>
<dbReference type="EMBL" id="DF977001">
    <property type="protein sequence ID" value="GAQ25214.1"/>
    <property type="molecule type" value="Genomic_DNA"/>
</dbReference>